<name>A0ACB9JNH2_9ASTR</name>
<evidence type="ECO:0000313" key="1">
    <source>
        <dbReference type="EMBL" id="KAI3821887.1"/>
    </source>
</evidence>
<comment type="caution">
    <text evidence="1">The sequence shown here is derived from an EMBL/GenBank/DDBJ whole genome shotgun (WGS) entry which is preliminary data.</text>
</comment>
<protein>
    <submittedName>
        <fullName evidence="1">Uncharacterized protein</fullName>
    </submittedName>
</protein>
<dbReference type="EMBL" id="CM042020">
    <property type="protein sequence ID" value="KAI3821887.1"/>
    <property type="molecule type" value="Genomic_DNA"/>
</dbReference>
<keyword evidence="2" id="KW-1185">Reference proteome</keyword>
<dbReference type="Proteomes" id="UP001056120">
    <property type="component" value="Linkage Group LG03"/>
</dbReference>
<reference evidence="1 2" key="2">
    <citation type="journal article" date="2022" name="Mol. Ecol. Resour.">
        <title>The genomes of chicory, endive, great burdock and yacon provide insights into Asteraceae paleo-polyploidization history and plant inulin production.</title>
        <authorList>
            <person name="Fan W."/>
            <person name="Wang S."/>
            <person name="Wang H."/>
            <person name="Wang A."/>
            <person name="Jiang F."/>
            <person name="Liu H."/>
            <person name="Zhao H."/>
            <person name="Xu D."/>
            <person name="Zhang Y."/>
        </authorList>
    </citation>
    <scope>NUCLEOTIDE SEQUENCE [LARGE SCALE GENOMIC DNA]</scope>
    <source>
        <strain evidence="2">cv. Yunnan</strain>
        <tissue evidence="1">Leaves</tissue>
    </source>
</reference>
<reference evidence="2" key="1">
    <citation type="journal article" date="2022" name="Mol. Ecol. Resour.">
        <title>The genomes of chicory, endive, great burdock and yacon provide insights into Asteraceae palaeo-polyploidization history and plant inulin production.</title>
        <authorList>
            <person name="Fan W."/>
            <person name="Wang S."/>
            <person name="Wang H."/>
            <person name="Wang A."/>
            <person name="Jiang F."/>
            <person name="Liu H."/>
            <person name="Zhao H."/>
            <person name="Xu D."/>
            <person name="Zhang Y."/>
        </authorList>
    </citation>
    <scope>NUCLEOTIDE SEQUENCE [LARGE SCALE GENOMIC DNA]</scope>
    <source>
        <strain evidence="2">cv. Yunnan</strain>
    </source>
</reference>
<organism evidence="1 2">
    <name type="scientific">Smallanthus sonchifolius</name>
    <dbReference type="NCBI Taxonomy" id="185202"/>
    <lineage>
        <taxon>Eukaryota</taxon>
        <taxon>Viridiplantae</taxon>
        <taxon>Streptophyta</taxon>
        <taxon>Embryophyta</taxon>
        <taxon>Tracheophyta</taxon>
        <taxon>Spermatophyta</taxon>
        <taxon>Magnoliopsida</taxon>
        <taxon>eudicotyledons</taxon>
        <taxon>Gunneridae</taxon>
        <taxon>Pentapetalae</taxon>
        <taxon>asterids</taxon>
        <taxon>campanulids</taxon>
        <taxon>Asterales</taxon>
        <taxon>Asteraceae</taxon>
        <taxon>Asteroideae</taxon>
        <taxon>Heliantheae alliance</taxon>
        <taxon>Millerieae</taxon>
        <taxon>Smallanthus</taxon>
    </lineage>
</organism>
<evidence type="ECO:0000313" key="2">
    <source>
        <dbReference type="Proteomes" id="UP001056120"/>
    </source>
</evidence>
<proteinExistence type="predicted"/>
<gene>
    <name evidence="1" type="ORF">L1987_09462</name>
</gene>
<sequence length="66" mass="7474">MAMIFVNPTCQTLASSGWCVPWGYLAEIEGLLVQIIQVKAILLRTLVLCVAYYVCWGFYLHSSYLL</sequence>
<accession>A0ACB9JNH2</accession>